<keyword evidence="1" id="KW-0472">Membrane</keyword>
<comment type="caution">
    <text evidence="2">The sequence shown here is derived from an EMBL/GenBank/DDBJ whole genome shotgun (WGS) entry which is preliminary data.</text>
</comment>
<keyword evidence="1" id="KW-1133">Transmembrane helix</keyword>
<feature type="transmembrane region" description="Helical" evidence="1">
    <location>
        <begin position="112"/>
        <end position="131"/>
    </location>
</feature>
<dbReference type="EMBL" id="WUBS01000008">
    <property type="protein sequence ID" value="NDL63485.1"/>
    <property type="molecule type" value="Genomic_DNA"/>
</dbReference>
<feature type="transmembrane region" description="Helical" evidence="1">
    <location>
        <begin position="143"/>
        <end position="164"/>
    </location>
</feature>
<reference evidence="2 3" key="2">
    <citation type="submission" date="2020-02" db="EMBL/GenBank/DDBJ databases">
        <title>The new genus of Enterobacteriales.</title>
        <authorList>
            <person name="Kim I.S."/>
        </authorList>
    </citation>
    <scope>NUCLEOTIDE SEQUENCE [LARGE SCALE GENOMIC DNA]</scope>
    <source>
        <strain evidence="2 3">SAP-6</strain>
    </source>
</reference>
<evidence type="ECO:0000256" key="1">
    <source>
        <dbReference type="SAM" id="Phobius"/>
    </source>
</evidence>
<sequence length="230" mass="26021">MTFLDTPRFSVWLAIVVSLFTFILWCLMPTDPLVHLVEEGQLVENLTLVGYGIAILMLVLLPIPLFRLRTRIAVIVVLMAMMAREADLHKYLDHMSMLKLRFWTGSLPSVDKLYAILSLAPIIIACLYLLFRHTFALIRDLRAGKGHAATITTFVFLVGLTNLIDRSLGMIKETFGWHAPEWLVALQTSQEEFLELSLPFLAMVAAIQYRREIMRSLAAALPAGHGQWAK</sequence>
<feature type="transmembrane region" description="Helical" evidence="1">
    <location>
        <begin position="48"/>
        <end position="66"/>
    </location>
</feature>
<protein>
    <submittedName>
        <fullName evidence="2">Uncharacterized protein</fullName>
    </submittedName>
</protein>
<proteinExistence type="predicted"/>
<keyword evidence="3" id="KW-1185">Reference proteome</keyword>
<evidence type="ECO:0000313" key="3">
    <source>
        <dbReference type="Proteomes" id="UP000461443"/>
    </source>
</evidence>
<dbReference type="Proteomes" id="UP000461443">
    <property type="component" value="Unassembled WGS sequence"/>
</dbReference>
<accession>A0A845SQR0</accession>
<gene>
    <name evidence="2" type="ORF">GRH90_12100</name>
</gene>
<dbReference type="AlphaFoldDB" id="A0A845SQR0"/>
<dbReference type="RefSeq" id="WP_162366212.1">
    <property type="nucleotide sequence ID" value="NZ_WUBS01000008.1"/>
</dbReference>
<reference evidence="2 3" key="1">
    <citation type="submission" date="2019-12" db="EMBL/GenBank/DDBJ databases">
        <authorList>
            <person name="Lee S.D."/>
        </authorList>
    </citation>
    <scope>NUCLEOTIDE SEQUENCE [LARGE SCALE GENOMIC DNA]</scope>
    <source>
        <strain evidence="2 3">SAP-6</strain>
    </source>
</reference>
<name>A0A845SQR0_9GAMM</name>
<organism evidence="2 3">
    <name type="scientific">Acerihabitans arboris</name>
    <dbReference type="NCBI Taxonomy" id="2691583"/>
    <lineage>
        <taxon>Bacteria</taxon>
        <taxon>Pseudomonadati</taxon>
        <taxon>Pseudomonadota</taxon>
        <taxon>Gammaproteobacteria</taxon>
        <taxon>Enterobacterales</taxon>
        <taxon>Pectobacteriaceae</taxon>
        <taxon>Acerihabitans</taxon>
    </lineage>
</organism>
<keyword evidence="1" id="KW-0812">Transmembrane</keyword>
<feature type="transmembrane region" description="Helical" evidence="1">
    <location>
        <begin position="9"/>
        <end position="28"/>
    </location>
</feature>
<evidence type="ECO:0000313" key="2">
    <source>
        <dbReference type="EMBL" id="NDL63485.1"/>
    </source>
</evidence>